<keyword evidence="3" id="KW-1185">Reference proteome</keyword>
<proteinExistence type="predicted"/>
<protein>
    <recommendedName>
        <fullName evidence="4">Extracellular membrane protein CFEM domain-containing protein</fullName>
    </recommendedName>
</protein>
<name>A0A9N9KQC7_9HELO</name>
<keyword evidence="1" id="KW-0732">Signal</keyword>
<accession>A0A9N9KQC7</accession>
<evidence type="ECO:0000256" key="1">
    <source>
        <dbReference type="SAM" id="SignalP"/>
    </source>
</evidence>
<sequence length="78" mass="8171">MKSFTTIFILAIATLSIAAPSPNPQDSEFQARCEQSCRAVCGSFGSERALCPGDARDTAQCTCGTIGRTTVARKPSGN</sequence>
<dbReference type="OrthoDB" id="10306553at2759"/>
<dbReference type="AlphaFoldDB" id="A0A9N9KQC7"/>
<evidence type="ECO:0008006" key="4">
    <source>
        <dbReference type="Google" id="ProtNLM"/>
    </source>
</evidence>
<dbReference type="EMBL" id="CAJVRL010000045">
    <property type="protein sequence ID" value="CAG8952150.1"/>
    <property type="molecule type" value="Genomic_DNA"/>
</dbReference>
<evidence type="ECO:0000313" key="3">
    <source>
        <dbReference type="Proteomes" id="UP000696280"/>
    </source>
</evidence>
<comment type="caution">
    <text evidence="2">The sequence shown here is derived from an EMBL/GenBank/DDBJ whole genome shotgun (WGS) entry which is preliminary data.</text>
</comment>
<dbReference type="Proteomes" id="UP000696280">
    <property type="component" value="Unassembled WGS sequence"/>
</dbReference>
<gene>
    <name evidence="2" type="ORF">HYFRA_00000889</name>
</gene>
<reference evidence="2" key="1">
    <citation type="submission" date="2021-07" db="EMBL/GenBank/DDBJ databases">
        <authorList>
            <person name="Durling M."/>
        </authorList>
    </citation>
    <scope>NUCLEOTIDE SEQUENCE</scope>
</reference>
<feature type="signal peptide" evidence="1">
    <location>
        <begin position="1"/>
        <end position="18"/>
    </location>
</feature>
<evidence type="ECO:0000313" key="2">
    <source>
        <dbReference type="EMBL" id="CAG8952150.1"/>
    </source>
</evidence>
<organism evidence="2 3">
    <name type="scientific">Hymenoscyphus fraxineus</name>
    <dbReference type="NCBI Taxonomy" id="746836"/>
    <lineage>
        <taxon>Eukaryota</taxon>
        <taxon>Fungi</taxon>
        <taxon>Dikarya</taxon>
        <taxon>Ascomycota</taxon>
        <taxon>Pezizomycotina</taxon>
        <taxon>Leotiomycetes</taxon>
        <taxon>Helotiales</taxon>
        <taxon>Helotiaceae</taxon>
        <taxon>Hymenoscyphus</taxon>
    </lineage>
</organism>
<feature type="chain" id="PRO_5040213146" description="Extracellular membrane protein CFEM domain-containing protein" evidence="1">
    <location>
        <begin position="19"/>
        <end position="78"/>
    </location>
</feature>